<dbReference type="OrthoDB" id="10060114at2759"/>
<comment type="caution">
    <text evidence="2">The sequence shown here is derived from an EMBL/GenBank/DDBJ whole genome shotgun (WGS) entry which is preliminary data.</text>
</comment>
<gene>
    <name evidence="2" type="primary">RvY_00836-1</name>
    <name evidence="2" type="synonym">RvY_00836.1</name>
    <name evidence="2" type="ORF">RvY_00836</name>
</gene>
<keyword evidence="3" id="KW-1185">Reference proteome</keyword>
<accession>A0A1D1UNY6</accession>
<proteinExistence type="predicted"/>
<organism evidence="2 3">
    <name type="scientific">Ramazzottius varieornatus</name>
    <name type="common">Water bear</name>
    <name type="synonym">Tardigrade</name>
    <dbReference type="NCBI Taxonomy" id="947166"/>
    <lineage>
        <taxon>Eukaryota</taxon>
        <taxon>Metazoa</taxon>
        <taxon>Ecdysozoa</taxon>
        <taxon>Tardigrada</taxon>
        <taxon>Eutardigrada</taxon>
        <taxon>Parachela</taxon>
        <taxon>Hypsibioidea</taxon>
        <taxon>Ramazzottiidae</taxon>
        <taxon>Ramazzottius</taxon>
    </lineage>
</organism>
<evidence type="ECO:0000313" key="3">
    <source>
        <dbReference type="Proteomes" id="UP000186922"/>
    </source>
</evidence>
<dbReference type="Proteomes" id="UP000186922">
    <property type="component" value="Unassembled WGS sequence"/>
</dbReference>
<sequence>MASSLFPTLCFVTLLVCGLADAGLWSVLKDLLGFAPDTAGSSEICVPKSSNLPNFFRVEAEIRELKNPSGVQSNGSPCDIGGKCDPIVYAYVDLIKPTSPFPGTLAVESMPKVFAVDGTNNPSISTVVSADLCGQTLIKATLRVQIMDHNALLTDSLISNFDCYIGGDVPDSVQQAEWSPVETCVSKFQSDKLTLTFRSRMYRISQQDCRDSRMMFPTTTAGSIFNSINFGNFGNFG</sequence>
<evidence type="ECO:0000313" key="2">
    <source>
        <dbReference type="EMBL" id="GAU88073.1"/>
    </source>
</evidence>
<dbReference type="EMBL" id="BDGG01000001">
    <property type="protein sequence ID" value="GAU88073.1"/>
    <property type="molecule type" value="Genomic_DNA"/>
</dbReference>
<feature type="chain" id="PRO_5008897431" description="Tectonic domain-containing protein" evidence="1">
    <location>
        <begin position="23"/>
        <end position="237"/>
    </location>
</feature>
<evidence type="ECO:0000256" key="1">
    <source>
        <dbReference type="SAM" id="SignalP"/>
    </source>
</evidence>
<dbReference type="AlphaFoldDB" id="A0A1D1UNY6"/>
<name>A0A1D1UNY6_RAMVA</name>
<keyword evidence="1" id="KW-0732">Signal</keyword>
<reference evidence="2 3" key="1">
    <citation type="journal article" date="2016" name="Nat. Commun.">
        <title>Extremotolerant tardigrade genome and improved radiotolerance of human cultured cells by tardigrade-unique protein.</title>
        <authorList>
            <person name="Hashimoto T."/>
            <person name="Horikawa D.D."/>
            <person name="Saito Y."/>
            <person name="Kuwahara H."/>
            <person name="Kozuka-Hata H."/>
            <person name="Shin-I T."/>
            <person name="Minakuchi Y."/>
            <person name="Ohishi K."/>
            <person name="Motoyama A."/>
            <person name="Aizu T."/>
            <person name="Enomoto A."/>
            <person name="Kondo K."/>
            <person name="Tanaka S."/>
            <person name="Hara Y."/>
            <person name="Koshikawa S."/>
            <person name="Sagara H."/>
            <person name="Miura T."/>
            <person name="Yokobori S."/>
            <person name="Miyagawa K."/>
            <person name="Suzuki Y."/>
            <person name="Kubo T."/>
            <person name="Oyama M."/>
            <person name="Kohara Y."/>
            <person name="Fujiyama A."/>
            <person name="Arakawa K."/>
            <person name="Katayama T."/>
            <person name="Toyoda A."/>
            <person name="Kunieda T."/>
        </authorList>
    </citation>
    <scope>NUCLEOTIDE SEQUENCE [LARGE SCALE GENOMIC DNA]</scope>
    <source>
        <strain evidence="2 3">YOKOZUNA-1</strain>
    </source>
</reference>
<feature type="signal peptide" evidence="1">
    <location>
        <begin position="1"/>
        <end position="22"/>
    </location>
</feature>
<protein>
    <recommendedName>
        <fullName evidence="4">Tectonic domain-containing protein</fullName>
    </recommendedName>
</protein>
<evidence type="ECO:0008006" key="4">
    <source>
        <dbReference type="Google" id="ProtNLM"/>
    </source>
</evidence>